<dbReference type="EMBL" id="JACHHY010000011">
    <property type="protein sequence ID" value="MBB5018723.1"/>
    <property type="molecule type" value="Genomic_DNA"/>
</dbReference>
<proteinExistence type="predicted"/>
<dbReference type="AlphaFoldDB" id="A0A840MR93"/>
<evidence type="ECO:0000259" key="1">
    <source>
        <dbReference type="Pfam" id="PF08874"/>
    </source>
</evidence>
<protein>
    <recommendedName>
        <fullName evidence="5">DUF1835 domain-containing protein</fullName>
    </recommendedName>
</protein>
<name>A0A840MR93_9PROT</name>
<dbReference type="RefSeq" id="WP_184038452.1">
    <property type="nucleotide sequence ID" value="NZ_JACHHY010000011.1"/>
</dbReference>
<dbReference type="Pfam" id="PF08874">
    <property type="entry name" value="DUF1835"/>
    <property type="match status" value="1"/>
</dbReference>
<accession>A0A840MR93</accession>
<gene>
    <name evidence="3" type="ORF">HNQ59_002016</name>
</gene>
<sequence>MSQTRYVVHGDSATGCLKEMARQSGQPCQIIKMYDDLRIGPLIDADQPHPAVRLQWLRTICQAQWWPDIDQHLASLTNHALETHHHLLQALATPDPIVVWVGNTAIDQLMLAMIASLALPQTPLSVVDITGRVDDSHMGQFAVAMCPPESLKHLTPATIPPAQRQTLQQQWAYWKTAAQGWRQIDATGQLVDLPMDHLDTKLLATIAEMGRCPAGEVIGIVLNEQRGLLSDSFLIWRLHLLQDAGKVAYLPVERDPWLGPDVQLTAEHPDG</sequence>
<keyword evidence="4" id="KW-1185">Reference proteome</keyword>
<feature type="domain" description="DUF3658" evidence="2">
    <location>
        <begin position="158"/>
        <end position="248"/>
    </location>
</feature>
<feature type="domain" description="DUF1835" evidence="1">
    <location>
        <begin position="7"/>
        <end position="117"/>
    </location>
</feature>
<reference evidence="3 4" key="1">
    <citation type="submission" date="2020-08" db="EMBL/GenBank/DDBJ databases">
        <title>Genomic Encyclopedia of Type Strains, Phase IV (KMG-IV): sequencing the most valuable type-strain genomes for metagenomic binning, comparative biology and taxonomic classification.</title>
        <authorList>
            <person name="Goeker M."/>
        </authorList>
    </citation>
    <scope>NUCLEOTIDE SEQUENCE [LARGE SCALE GENOMIC DNA]</scope>
    <source>
        <strain evidence="3 4">DSM 27165</strain>
    </source>
</reference>
<dbReference type="Proteomes" id="UP000575898">
    <property type="component" value="Unassembled WGS sequence"/>
</dbReference>
<organism evidence="3 4">
    <name type="scientific">Chitinivorax tropicus</name>
    <dbReference type="NCBI Taxonomy" id="714531"/>
    <lineage>
        <taxon>Bacteria</taxon>
        <taxon>Pseudomonadati</taxon>
        <taxon>Pseudomonadota</taxon>
        <taxon>Betaproteobacteria</taxon>
        <taxon>Chitinivorax</taxon>
    </lineage>
</organism>
<dbReference type="InterPro" id="IPR022123">
    <property type="entry name" value="DUF3658"/>
</dbReference>
<dbReference type="Pfam" id="PF12395">
    <property type="entry name" value="DUF3658"/>
    <property type="match status" value="1"/>
</dbReference>
<dbReference type="InterPro" id="IPR014973">
    <property type="entry name" value="DUF1835"/>
</dbReference>
<comment type="caution">
    <text evidence="3">The sequence shown here is derived from an EMBL/GenBank/DDBJ whole genome shotgun (WGS) entry which is preliminary data.</text>
</comment>
<evidence type="ECO:0000313" key="3">
    <source>
        <dbReference type="EMBL" id="MBB5018723.1"/>
    </source>
</evidence>
<evidence type="ECO:0000313" key="4">
    <source>
        <dbReference type="Proteomes" id="UP000575898"/>
    </source>
</evidence>
<evidence type="ECO:0008006" key="5">
    <source>
        <dbReference type="Google" id="ProtNLM"/>
    </source>
</evidence>
<evidence type="ECO:0000259" key="2">
    <source>
        <dbReference type="Pfam" id="PF12395"/>
    </source>
</evidence>